<sequence>MMKDMTNHGSECTPNTSIKCTVDNCAYHCQEKQYCGLNAISVGTHESNPTESKCVDCESFKLK</sequence>
<evidence type="ECO:0000313" key="2">
    <source>
        <dbReference type="EMBL" id="MPM40760.1"/>
    </source>
</evidence>
<proteinExistence type="predicted"/>
<protein>
    <recommendedName>
        <fullName evidence="1">DUF1540 domain-containing protein</fullName>
    </recommendedName>
</protein>
<feature type="domain" description="DUF1540" evidence="1">
    <location>
        <begin position="18"/>
        <end position="60"/>
    </location>
</feature>
<dbReference type="AlphaFoldDB" id="A0A644ZIQ4"/>
<dbReference type="InterPro" id="IPR011437">
    <property type="entry name" value="DUF1540"/>
</dbReference>
<name>A0A644ZIQ4_9ZZZZ</name>
<reference evidence="2" key="1">
    <citation type="submission" date="2019-08" db="EMBL/GenBank/DDBJ databases">
        <authorList>
            <person name="Kucharzyk K."/>
            <person name="Murdoch R.W."/>
            <person name="Higgins S."/>
            <person name="Loffler F."/>
        </authorList>
    </citation>
    <scope>NUCLEOTIDE SEQUENCE</scope>
</reference>
<accession>A0A644ZIQ4</accession>
<dbReference type="EMBL" id="VSSQ01009116">
    <property type="protein sequence ID" value="MPM40760.1"/>
    <property type="molecule type" value="Genomic_DNA"/>
</dbReference>
<comment type="caution">
    <text evidence="2">The sequence shown here is derived from an EMBL/GenBank/DDBJ whole genome shotgun (WGS) entry which is preliminary data.</text>
</comment>
<evidence type="ECO:0000259" key="1">
    <source>
        <dbReference type="Pfam" id="PF07561"/>
    </source>
</evidence>
<organism evidence="2">
    <name type="scientific">bioreactor metagenome</name>
    <dbReference type="NCBI Taxonomy" id="1076179"/>
    <lineage>
        <taxon>unclassified sequences</taxon>
        <taxon>metagenomes</taxon>
        <taxon>ecological metagenomes</taxon>
    </lineage>
</organism>
<dbReference type="Pfam" id="PF07561">
    <property type="entry name" value="DUF1540"/>
    <property type="match status" value="1"/>
</dbReference>
<gene>
    <name evidence="2" type="ORF">SDC9_87408</name>
</gene>